<dbReference type="EMBL" id="JAAGMD010000431">
    <property type="protein sequence ID" value="NEA87306.1"/>
    <property type="molecule type" value="Genomic_DNA"/>
</dbReference>
<gene>
    <name evidence="2" type="ORF">G3I53_14965</name>
</gene>
<reference evidence="2" key="1">
    <citation type="submission" date="2020-01" db="EMBL/GenBank/DDBJ databases">
        <title>Insect and environment-associated Actinomycetes.</title>
        <authorList>
            <person name="Currrie C."/>
            <person name="Chevrette M."/>
            <person name="Carlson C."/>
            <person name="Stubbendieck R."/>
            <person name="Wendt-Pienkowski E."/>
        </authorList>
    </citation>
    <scope>NUCLEOTIDE SEQUENCE</scope>
    <source>
        <strain evidence="2">SID14436</strain>
    </source>
</reference>
<organism evidence="2">
    <name type="scientific">Streptomyces sp. SID14436</name>
    <dbReference type="NCBI Taxonomy" id="2706070"/>
    <lineage>
        <taxon>Bacteria</taxon>
        <taxon>Bacillati</taxon>
        <taxon>Actinomycetota</taxon>
        <taxon>Actinomycetes</taxon>
        <taxon>Kitasatosporales</taxon>
        <taxon>Streptomycetaceae</taxon>
        <taxon>Streptomyces</taxon>
    </lineage>
</organism>
<dbReference type="RefSeq" id="WP_164438433.1">
    <property type="nucleotide sequence ID" value="NZ_JAAGMD010000431.1"/>
</dbReference>
<dbReference type="InterPro" id="IPR011009">
    <property type="entry name" value="Kinase-like_dom_sf"/>
</dbReference>
<name>A0A6G3QV09_9ACTN</name>
<dbReference type="InterPro" id="IPR058053">
    <property type="entry name" value="RamC_C"/>
</dbReference>
<dbReference type="InterPro" id="IPR007822">
    <property type="entry name" value="LANC-like"/>
</dbReference>
<dbReference type="Gene3D" id="1.50.10.20">
    <property type="match status" value="1"/>
</dbReference>
<comment type="caution">
    <text evidence="2">The sequence shown here is derived from an EMBL/GenBank/DDBJ whole genome shotgun (WGS) entry which is preliminary data.</text>
</comment>
<dbReference type="InterPro" id="IPR057929">
    <property type="entry name" value="RamC_N"/>
</dbReference>
<dbReference type="Pfam" id="PF25816">
    <property type="entry name" value="RamC_N"/>
    <property type="match status" value="1"/>
</dbReference>
<evidence type="ECO:0000313" key="2">
    <source>
        <dbReference type="EMBL" id="NEA87306.1"/>
    </source>
</evidence>
<sequence length="841" mass="91594">MLDFRFLDFCREDSLFYDAPDHDGATDQDFHAGRVPGTGWTVTRGREWTFCTPPDLDVPDQGWKIHVSASPDNAAELLDQVVPYCVEHGLMYKYISNREILGRRGSKYGDRSASGKFITIYPPTEEILERTLRELDELIGGTPAPYILSDLRWNEGPLFVRYGGFVLKMARAENGALVPGIRNPDGEMVPDVRRPAFRPPEWVTLPPFLAEAHARRKEGTLKNFPFRVYKALHFSNGGGVYRAVDHRTGAEVLLKEARPLAGLDASGADAITRMEREHWALTTLAGLPTVPALVDYRDGHEHRFLAREFVEGEALIDVLRRRHPFTSGQDSPEVRAAYTAWALDILDQVARGVADMHRRGVVFGDLHPGNILVKADNTVAFIDMETCTPVEAGYQQAMGALGFHAPHHLTGPAVDLFALNVLRLTMFMPLPQVVPWGVAKVRTLLEAATEHFDLPESLTRAIADGLGPEVLTGDRDFRADWPANPGPGLREAIARSIVEAASPERDDRLYPGDAMQFLVPDGGTTFAYGAAGVLWALSRTGHRPPAEHVQWLADHARDAETDGPGFYTGLAGLAYTLDHLGRREEADAVMRRAFATPAANVSDSLCNGWSGLGLVALHLAERRGDAAYLEMARTLAGRLGGPESAPAGPKRVGLVHGRTGHALFLLRLFEHTGDVRHLDAAEAELRADLDTIDLDQEDSRLRLGPGLIGSAGLALVIRAFQRYRPSACLAAARARLLETVHTHFAISCGLFTGRAGALFALTGEDRDPALVRTHLDALGWEAMAAEPGRVDFLGDHGYRLSTDLATGSAGVLLALAALDDDDITALPFLGGTPAPAYVEAA</sequence>
<dbReference type="NCBIfam" id="NF038151">
    <property type="entry name" value="lanthi_synth_III"/>
    <property type="match status" value="1"/>
</dbReference>
<dbReference type="GO" id="GO:0004672">
    <property type="term" value="F:protein kinase activity"/>
    <property type="evidence" value="ECO:0007669"/>
    <property type="project" value="InterPro"/>
</dbReference>
<dbReference type="Gene3D" id="1.10.510.10">
    <property type="entry name" value="Transferase(Phosphotransferase) domain 1"/>
    <property type="match status" value="1"/>
</dbReference>
<dbReference type="AlphaFoldDB" id="A0A6G3QV09"/>
<evidence type="ECO:0000259" key="1">
    <source>
        <dbReference type="PROSITE" id="PS50011"/>
    </source>
</evidence>
<dbReference type="GO" id="GO:0005524">
    <property type="term" value="F:ATP binding"/>
    <property type="evidence" value="ECO:0007669"/>
    <property type="project" value="InterPro"/>
</dbReference>
<keyword evidence="2" id="KW-0418">Kinase</keyword>
<dbReference type="SMART" id="SM01260">
    <property type="entry name" value="LANC_like"/>
    <property type="match status" value="1"/>
</dbReference>
<dbReference type="SUPFAM" id="SSF56112">
    <property type="entry name" value="Protein kinase-like (PK-like)"/>
    <property type="match status" value="1"/>
</dbReference>
<keyword evidence="2" id="KW-0808">Transferase</keyword>
<dbReference type="Pfam" id="PF00069">
    <property type="entry name" value="Pkinase"/>
    <property type="match status" value="1"/>
</dbReference>
<dbReference type="InterPro" id="IPR000719">
    <property type="entry name" value="Prot_kinase_dom"/>
</dbReference>
<dbReference type="Pfam" id="PF05147">
    <property type="entry name" value="LANC_like"/>
    <property type="match status" value="1"/>
</dbReference>
<dbReference type="GO" id="GO:0031179">
    <property type="term" value="P:peptide modification"/>
    <property type="evidence" value="ECO:0007669"/>
    <property type="project" value="InterPro"/>
</dbReference>
<accession>A0A6G3QV09</accession>
<dbReference type="SUPFAM" id="SSF158745">
    <property type="entry name" value="LanC-like"/>
    <property type="match status" value="1"/>
</dbReference>
<proteinExistence type="predicted"/>
<dbReference type="SMART" id="SM00220">
    <property type="entry name" value="S_TKc"/>
    <property type="match status" value="1"/>
</dbReference>
<feature type="domain" description="Protein kinase" evidence="1">
    <location>
        <begin position="226"/>
        <end position="518"/>
    </location>
</feature>
<protein>
    <submittedName>
        <fullName evidence="2">Protein kinase/lanthionine synthetase C family protein</fullName>
    </submittedName>
</protein>
<dbReference type="PANTHER" id="PTHR24347">
    <property type="entry name" value="SERINE/THREONINE-PROTEIN KINASE"/>
    <property type="match status" value="1"/>
</dbReference>
<dbReference type="PROSITE" id="PS50011">
    <property type="entry name" value="PROTEIN_KINASE_DOM"/>
    <property type="match status" value="1"/>
</dbReference>
<dbReference type="CDD" id="cd04791">
    <property type="entry name" value="LanC_SerThrkinase"/>
    <property type="match status" value="1"/>
</dbReference>
<dbReference type="InterPro" id="IPR053524">
    <property type="entry name" value="Aerial_hyphae_peptide-synth"/>
</dbReference>